<protein>
    <submittedName>
        <fullName evidence="2">Uncharacterized protein</fullName>
    </submittedName>
</protein>
<keyword evidence="1" id="KW-0812">Transmembrane</keyword>
<evidence type="ECO:0000256" key="1">
    <source>
        <dbReference type="SAM" id="Phobius"/>
    </source>
</evidence>
<feature type="transmembrane region" description="Helical" evidence="1">
    <location>
        <begin position="12"/>
        <end position="35"/>
    </location>
</feature>
<comment type="caution">
    <text evidence="2">The sequence shown here is derived from an EMBL/GenBank/DDBJ whole genome shotgun (WGS) entry which is preliminary data.</text>
</comment>
<gene>
    <name evidence="2" type="ORF">QSH54_12525</name>
</gene>
<evidence type="ECO:0000313" key="2">
    <source>
        <dbReference type="EMBL" id="MDN0287445.1"/>
    </source>
</evidence>
<sequence>MNFANSNKKNFHWVAKSWIGVSKISVILIFFMMTIGCKPQSAASTEDLHAVPHDDSIKQGVGGRSAGAIVPASEFSSSSSMNPEELKSIAKEVMDSAYGAKNFEATRSCWKYSFQAGSESLDYCMIGAVSKVSSDADGVKVYVQSHSDPQAEIYSQVDPGLEGLFFVGLDADKKVTVLASKRAIDMGQAGDCGCLDAKVIQVGPARYGWLSTTGGVWQGVQVTRYSLQVPLGSEIRDVSGIPRVSENTPDERIDLNVKSDGKVAAGMYPLEITRKRGDNVLETRLVSYDEAKGIYPWSP</sequence>
<keyword evidence="1" id="KW-1133">Transmembrane helix</keyword>
<accession>A0AAP4NGZ4</accession>
<dbReference type="AlphaFoldDB" id="A0AAP4NGZ4"/>
<keyword evidence="1" id="KW-0472">Membrane</keyword>
<proteinExistence type="predicted"/>
<name>A0AAP4NGZ4_9XANT</name>
<reference evidence="2" key="1">
    <citation type="submission" date="2023-06" db="EMBL/GenBank/DDBJ databases">
        <title>Genome sequences of Xanthomonas arboricola from Serbia and Montenegro.</title>
        <authorList>
            <person name="Ilicic R."/>
            <person name="Jelusic A."/>
            <person name="Harrison J."/>
            <person name="Greer S."/>
            <person name="Grant M."/>
            <person name="Vicente J."/>
            <person name="Popovic Milovanovic T."/>
            <person name="Studholme D.J."/>
        </authorList>
    </citation>
    <scope>NUCLEOTIDE SEQUENCE</scope>
    <source>
        <strain evidence="2">Xp320</strain>
    </source>
</reference>
<dbReference type="RefSeq" id="WP_223571110.1">
    <property type="nucleotide sequence ID" value="NZ_CP044334.1"/>
</dbReference>
<dbReference type="EMBL" id="JASVYU010000015">
    <property type="protein sequence ID" value="MDN0287445.1"/>
    <property type="molecule type" value="Genomic_DNA"/>
</dbReference>
<organism evidence="2">
    <name type="scientific">Xanthomonas arboricola pv. pruni</name>
    <dbReference type="NCBI Taxonomy" id="69929"/>
    <lineage>
        <taxon>Bacteria</taxon>
        <taxon>Pseudomonadati</taxon>
        <taxon>Pseudomonadota</taxon>
        <taxon>Gammaproteobacteria</taxon>
        <taxon>Lysobacterales</taxon>
        <taxon>Lysobacteraceae</taxon>
        <taxon>Xanthomonas</taxon>
    </lineage>
</organism>